<keyword evidence="4 12" id="KW-0812">Transmembrane</keyword>
<dbReference type="PANTHER" id="PTHR14519">
    <property type="entry name" value="VITAMIN K EPOXIDE REDUCTASE COMPLEX, SUBUNIT 1"/>
    <property type="match status" value="1"/>
</dbReference>
<keyword evidence="11" id="KW-0676">Redox-active center</keyword>
<evidence type="ECO:0000256" key="9">
    <source>
        <dbReference type="ARBA" id="ARBA00023136"/>
    </source>
</evidence>
<evidence type="ECO:0000256" key="6">
    <source>
        <dbReference type="ARBA" id="ARBA00022824"/>
    </source>
</evidence>
<evidence type="ECO:0000256" key="1">
    <source>
        <dbReference type="ARBA" id="ARBA00004477"/>
    </source>
</evidence>
<dbReference type="WBParaSite" id="NBR_0000152501-mRNA-1">
    <property type="protein sequence ID" value="NBR_0000152501-mRNA-1"/>
    <property type="gene ID" value="NBR_0000152501"/>
</dbReference>
<protein>
    <recommendedName>
        <fullName evidence="3">vitamin-K-epoxide reductase (warfarin-sensitive)</fullName>
        <ecNumber evidence="3">1.17.4.4</ecNumber>
    </recommendedName>
</protein>
<dbReference type="GO" id="GO:0047057">
    <property type="term" value="F:vitamin-K-epoxide reductase (warfarin-sensitive) activity"/>
    <property type="evidence" value="ECO:0007669"/>
    <property type="project" value="UniProtKB-EC"/>
</dbReference>
<dbReference type="Gene3D" id="1.20.1440.130">
    <property type="entry name" value="VKOR domain"/>
    <property type="match status" value="1"/>
</dbReference>
<dbReference type="AlphaFoldDB" id="A0A0N4XG73"/>
<dbReference type="EMBL" id="UYSL01001265">
    <property type="protein sequence ID" value="VDL65026.1"/>
    <property type="molecule type" value="Genomic_DNA"/>
</dbReference>
<evidence type="ECO:0000256" key="11">
    <source>
        <dbReference type="ARBA" id="ARBA00023284"/>
    </source>
</evidence>
<evidence type="ECO:0000313" key="16">
    <source>
        <dbReference type="WBParaSite" id="NBR_0000152501-mRNA-1"/>
    </source>
</evidence>
<evidence type="ECO:0000256" key="8">
    <source>
        <dbReference type="ARBA" id="ARBA00023002"/>
    </source>
</evidence>
<keyword evidence="10" id="KW-1015">Disulfide bond</keyword>
<name>A0A0N4XG73_NIPBR</name>
<evidence type="ECO:0000256" key="5">
    <source>
        <dbReference type="ARBA" id="ARBA00022719"/>
    </source>
</evidence>
<dbReference type="EC" id="1.17.4.4" evidence="3"/>
<comment type="similarity">
    <text evidence="2">Belongs to the VKOR family.</text>
</comment>
<keyword evidence="5" id="KW-0874">Quinone</keyword>
<dbReference type="Proteomes" id="UP000271162">
    <property type="component" value="Unassembled WGS sequence"/>
</dbReference>
<dbReference type="GO" id="GO:0048038">
    <property type="term" value="F:quinone binding"/>
    <property type="evidence" value="ECO:0007669"/>
    <property type="project" value="UniProtKB-KW"/>
</dbReference>
<evidence type="ECO:0000256" key="4">
    <source>
        <dbReference type="ARBA" id="ARBA00022692"/>
    </source>
</evidence>
<sequence>MDHDYSAMCDVSALISCTRVLTSEYGSGFGIIGPLFGESSPLNQKNAFYGVIGYSVLAAIQLSNAQWSANISLVAGILMNIMSVYLFVSK</sequence>
<keyword evidence="8" id="KW-0560">Oxidoreductase</keyword>
<dbReference type="GO" id="GO:0005789">
    <property type="term" value="C:endoplasmic reticulum membrane"/>
    <property type="evidence" value="ECO:0007669"/>
    <property type="project" value="UniProtKB-SubCell"/>
</dbReference>
<evidence type="ECO:0000256" key="10">
    <source>
        <dbReference type="ARBA" id="ARBA00023157"/>
    </source>
</evidence>
<evidence type="ECO:0000256" key="3">
    <source>
        <dbReference type="ARBA" id="ARBA00012278"/>
    </source>
</evidence>
<keyword evidence="7 12" id="KW-1133">Transmembrane helix</keyword>
<dbReference type="GO" id="GO:0042373">
    <property type="term" value="P:vitamin K metabolic process"/>
    <property type="evidence" value="ECO:0007669"/>
    <property type="project" value="InterPro"/>
</dbReference>
<gene>
    <name evidence="14" type="ORF">NBR_LOCUS1526</name>
</gene>
<dbReference type="InterPro" id="IPR012932">
    <property type="entry name" value="VKOR"/>
</dbReference>
<dbReference type="PANTHER" id="PTHR14519:SF8">
    <property type="entry name" value="VITAMIN K EPOXIDE REDUCTASE COMPLEX SUBUNIT 1"/>
    <property type="match status" value="1"/>
</dbReference>
<feature type="transmembrane region" description="Helical" evidence="12">
    <location>
        <begin position="69"/>
        <end position="88"/>
    </location>
</feature>
<dbReference type="InterPro" id="IPR042406">
    <property type="entry name" value="VKORC1/VKORC1L1"/>
</dbReference>
<evidence type="ECO:0000259" key="13">
    <source>
        <dbReference type="Pfam" id="PF07884"/>
    </source>
</evidence>
<keyword evidence="15" id="KW-1185">Reference proteome</keyword>
<evidence type="ECO:0000313" key="14">
    <source>
        <dbReference type="EMBL" id="VDL65026.1"/>
    </source>
</evidence>
<dbReference type="InterPro" id="IPR038354">
    <property type="entry name" value="VKOR_sf"/>
</dbReference>
<proteinExistence type="inferred from homology"/>
<accession>A0A0N4XG73</accession>
<evidence type="ECO:0000313" key="15">
    <source>
        <dbReference type="Proteomes" id="UP000271162"/>
    </source>
</evidence>
<dbReference type="Pfam" id="PF07884">
    <property type="entry name" value="VKOR"/>
    <property type="match status" value="1"/>
</dbReference>
<feature type="domain" description="Vitamin K epoxide reductase" evidence="13">
    <location>
        <begin position="2"/>
        <end position="88"/>
    </location>
</feature>
<comment type="subcellular location">
    <subcellularLocation>
        <location evidence="1">Endoplasmic reticulum membrane</location>
        <topology evidence="1">Multi-pass membrane protein</topology>
    </subcellularLocation>
</comment>
<reference evidence="14 15" key="2">
    <citation type="submission" date="2018-11" db="EMBL/GenBank/DDBJ databases">
        <authorList>
            <consortium name="Pathogen Informatics"/>
        </authorList>
    </citation>
    <scope>NUCLEOTIDE SEQUENCE [LARGE SCALE GENOMIC DNA]</scope>
</reference>
<dbReference type="STRING" id="27835.A0A0N4XG73"/>
<evidence type="ECO:0000256" key="2">
    <source>
        <dbReference type="ARBA" id="ARBA00006214"/>
    </source>
</evidence>
<keyword evidence="6" id="KW-0256">Endoplasmic reticulum</keyword>
<evidence type="ECO:0000256" key="12">
    <source>
        <dbReference type="SAM" id="Phobius"/>
    </source>
</evidence>
<evidence type="ECO:0000256" key="7">
    <source>
        <dbReference type="ARBA" id="ARBA00022989"/>
    </source>
</evidence>
<organism evidence="16">
    <name type="scientific">Nippostrongylus brasiliensis</name>
    <name type="common">Rat hookworm</name>
    <dbReference type="NCBI Taxonomy" id="27835"/>
    <lineage>
        <taxon>Eukaryota</taxon>
        <taxon>Metazoa</taxon>
        <taxon>Ecdysozoa</taxon>
        <taxon>Nematoda</taxon>
        <taxon>Chromadorea</taxon>
        <taxon>Rhabditida</taxon>
        <taxon>Rhabditina</taxon>
        <taxon>Rhabditomorpha</taxon>
        <taxon>Strongyloidea</taxon>
        <taxon>Heligmosomidae</taxon>
        <taxon>Nippostrongylus</taxon>
    </lineage>
</organism>
<reference evidence="16" key="1">
    <citation type="submission" date="2017-02" db="UniProtKB">
        <authorList>
            <consortium name="WormBaseParasite"/>
        </authorList>
    </citation>
    <scope>IDENTIFICATION</scope>
</reference>
<keyword evidence="9 12" id="KW-0472">Membrane</keyword>